<sequence>MTTSFESGPSVASALIHNDRGEYLLHLRDNIPGIVEPGAWSLLGGGREPGDHSLTETIHRELREEAGLEIPALEPFAVEEAVNGELPAFSVQIFVGRWDGDPSMLTLTEGIMLHWFRPDILPRLRIAPSIVSLVRRHARTISCP</sequence>
<keyword evidence="5" id="KW-1185">Reference proteome</keyword>
<evidence type="ECO:0000259" key="3">
    <source>
        <dbReference type="PROSITE" id="PS51462"/>
    </source>
</evidence>
<dbReference type="Gene3D" id="3.90.79.10">
    <property type="entry name" value="Nucleoside Triphosphate Pyrophosphohydrolase"/>
    <property type="match status" value="1"/>
</dbReference>
<dbReference type="PROSITE" id="PS51462">
    <property type="entry name" value="NUDIX"/>
    <property type="match status" value="1"/>
</dbReference>
<evidence type="ECO:0000313" key="5">
    <source>
        <dbReference type="Proteomes" id="UP001569904"/>
    </source>
</evidence>
<name>A0ABV4QTX1_9ACTN</name>
<accession>A0ABV4QTX1</accession>
<comment type="caution">
    <text evidence="4">The sequence shown here is derived from an EMBL/GenBank/DDBJ whole genome shotgun (WGS) entry which is preliminary data.</text>
</comment>
<dbReference type="EMBL" id="JAXCEH010000003">
    <property type="protein sequence ID" value="MFA1553488.1"/>
    <property type="molecule type" value="Genomic_DNA"/>
</dbReference>
<feature type="domain" description="Nudix hydrolase" evidence="3">
    <location>
        <begin position="6"/>
        <end position="138"/>
    </location>
</feature>
<evidence type="ECO:0000256" key="1">
    <source>
        <dbReference type="ARBA" id="ARBA00001946"/>
    </source>
</evidence>
<dbReference type="Proteomes" id="UP001569904">
    <property type="component" value="Unassembled WGS sequence"/>
</dbReference>
<dbReference type="SUPFAM" id="SSF55811">
    <property type="entry name" value="Nudix"/>
    <property type="match status" value="1"/>
</dbReference>
<dbReference type="InterPro" id="IPR000086">
    <property type="entry name" value="NUDIX_hydrolase_dom"/>
</dbReference>
<dbReference type="RefSeq" id="WP_371939883.1">
    <property type="nucleotide sequence ID" value="NZ_JAXCEH010000003.1"/>
</dbReference>
<dbReference type="PANTHER" id="PTHR43046">
    <property type="entry name" value="GDP-MANNOSE MANNOSYL HYDROLASE"/>
    <property type="match status" value="1"/>
</dbReference>
<evidence type="ECO:0000256" key="2">
    <source>
        <dbReference type="ARBA" id="ARBA00022801"/>
    </source>
</evidence>
<comment type="cofactor">
    <cofactor evidence="1">
        <name>Mg(2+)</name>
        <dbReference type="ChEBI" id="CHEBI:18420"/>
    </cofactor>
</comment>
<gene>
    <name evidence="4" type="ORF">SM436_07260</name>
</gene>
<dbReference type="PANTHER" id="PTHR43046:SF2">
    <property type="entry name" value="8-OXO-DGTP DIPHOSPHATASE-RELATED"/>
    <property type="match status" value="1"/>
</dbReference>
<dbReference type="CDD" id="cd18882">
    <property type="entry name" value="NUDIX_Hydrolase"/>
    <property type="match status" value="1"/>
</dbReference>
<protein>
    <submittedName>
        <fullName evidence="4">NUDIX domain-containing protein</fullName>
    </submittedName>
</protein>
<evidence type="ECO:0000313" key="4">
    <source>
        <dbReference type="EMBL" id="MFA1553488.1"/>
    </source>
</evidence>
<keyword evidence="2" id="KW-0378">Hydrolase</keyword>
<reference evidence="4 5" key="1">
    <citation type="submission" date="2023-11" db="EMBL/GenBank/DDBJ databases">
        <title>Actinomadura monticuli sp. nov., isolated from volcanic ash.</title>
        <authorList>
            <person name="Lee S.D."/>
            <person name="Yang H."/>
            <person name="Kim I.S."/>
        </authorList>
    </citation>
    <scope>NUCLEOTIDE SEQUENCE [LARGE SCALE GENOMIC DNA]</scope>
    <source>
        <strain evidence="4 5">DSM 45346</strain>
    </source>
</reference>
<proteinExistence type="predicted"/>
<dbReference type="InterPro" id="IPR015797">
    <property type="entry name" value="NUDIX_hydrolase-like_dom_sf"/>
</dbReference>
<dbReference type="Pfam" id="PF00293">
    <property type="entry name" value="NUDIX"/>
    <property type="match status" value="1"/>
</dbReference>
<organism evidence="4 5">
    <name type="scientific">Actinomadura chokoriensis</name>
    <dbReference type="NCBI Taxonomy" id="454156"/>
    <lineage>
        <taxon>Bacteria</taxon>
        <taxon>Bacillati</taxon>
        <taxon>Actinomycetota</taxon>
        <taxon>Actinomycetes</taxon>
        <taxon>Streptosporangiales</taxon>
        <taxon>Thermomonosporaceae</taxon>
        <taxon>Actinomadura</taxon>
    </lineage>
</organism>